<dbReference type="EMBL" id="VBAO01000229">
    <property type="protein sequence ID" value="TMI80296.1"/>
    <property type="molecule type" value="Genomic_DNA"/>
</dbReference>
<accession>A0A537JB39</accession>
<dbReference type="InterPro" id="IPR002347">
    <property type="entry name" value="SDR_fam"/>
</dbReference>
<evidence type="ECO:0000256" key="1">
    <source>
        <dbReference type="ARBA" id="ARBA00006484"/>
    </source>
</evidence>
<feature type="domain" description="Ketoreductase" evidence="5">
    <location>
        <begin position="8"/>
        <end position="200"/>
    </location>
</feature>
<dbReference type="SUPFAM" id="SSF51735">
    <property type="entry name" value="NAD(P)-binding Rossmann-fold domains"/>
    <property type="match status" value="1"/>
</dbReference>
<evidence type="ECO:0000313" key="7">
    <source>
        <dbReference type="Proteomes" id="UP000320048"/>
    </source>
</evidence>
<dbReference type="Pfam" id="PF00106">
    <property type="entry name" value="adh_short"/>
    <property type="match status" value="1"/>
</dbReference>
<evidence type="ECO:0000259" key="5">
    <source>
        <dbReference type="SMART" id="SM00822"/>
    </source>
</evidence>
<dbReference type="GO" id="GO:0016020">
    <property type="term" value="C:membrane"/>
    <property type="evidence" value="ECO:0007669"/>
    <property type="project" value="TreeGrafter"/>
</dbReference>
<dbReference type="AlphaFoldDB" id="A0A537JB39"/>
<evidence type="ECO:0000313" key="6">
    <source>
        <dbReference type="EMBL" id="TMI80296.1"/>
    </source>
</evidence>
<feature type="compositionally biased region" description="Basic and acidic residues" evidence="4">
    <location>
        <begin position="283"/>
        <end position="297"/>
    </location>
</feature>
<evidence type="ECO:0000256" key="3">
    <source>
        <dbReference type="RuleBase" id="RU000363"/>
    </source>
</evidence>
<evidence type="ECO:0000256" key="2">
    <source>
        <dbReference type="ARBA" id="ARBA00023002"/>
    </source>
</evidence>
<dbReference type="InterPro" id="IPR020904">
    <property type="entry name" value="Sc_DH/Rdtase_CS"/>
</dbReference>
<dbReference type="Gene3D" id="3.40.50.720">
    <property type="entry name" value="NAD(P)-binding Rossmann-like Domain"/>
    <property type="match status" value="1"/>
</dbReference>
<protein>
    <submittedName>
        <fullName evidence="6">SDR family NAD(P)-dependent oxidoreductase</fullName>
    </submittedName>
</protein>
<evidence type="ECO:0000256" key="4">
    <source>
        <dbReference type="SAM" id="MobiDB-lite"/>
    </source>
</evidence>
<dbReference type="CDD" id="cd05233">
    <property type="entry name" value="SDR_c"/>
    <property type="match status" value="1"/>
</dbReference>
<dbReference type="PRINTS" id="PR00080">
    <property type="entry name" value="SDRFAMILY"/>
</dbReference>
<feature type="compositionally biased region" description="Basic residues" evidence="4">
    <location>
        <begin position="232"/>
        <end position="248"/>
    </location>
</feature>
<proteinExistence type="inferred from homology"/>
<dbReference type="PROSITE" id="PS00061">
    <property type="entry name" value="ADH_SHORT"/>
    <property type="match status" value="1"/>
</dbReference>
<dbReference type="FunFam" id="3.40.50.720:FF:000084">
    <property type="entry name" value="Short-chain dehydrogenase reductase"/>
    <property type="match status" value="1"/>
</dbReference>
<organism evidence="6 7">
    <name type="scientific">Candidatus Segetimicrobium genomatis</name>
    <dbReference type="NCBI Taxonomy" id="2569760"/>
    <lineage>
        <taxon>Bacteria</taxon>
        <taxon>Bacillati</taxon>
        <taxon>Candidatus Sysuimicrobiota</taxon>
        <taxon>Candidatus Sysuimicrobiia</taxon>
        <taxon>Candidatus Sysuimicrobiales</taxon>
        <taxon>Candidatus Segetimicrobiaceae</taxon>
        <taxon>Candidatus Segetimicrobium</taxon>
    </lineage>
</organism>
<gene>
    <name evidence="6" type="ORF">E6H04_08895</name>
</gene>
<comment type="similarity">
    <text evidence="1 3">Belongs to the short-chain dehydrogenases/reductases (SDR) family.</text>
</comment>
<dbReference type="GO" id="GO:0016491">
    <property type="term" value="F:oxidoreductase activity"/>
    <property type="evidence" value="ECO:0007669"/>
    <property type="project" value="UniProtKB-KW"/>
</dbReference>
<dbReference type="InterPro" id="IPR057326">
    <property type="entry name" value="KR_dom"/>
</dbReference>
<dbReference type="PANTHER" id="PTHR44196">
    <property type="entry name" value="DEHYDROGENASE/REDUCTASE SDR FAMILY MEMBER 7B"/>
    <property type="match status" value="1"/>
</dbReference>
<comment type="caution">
    <text evidence="6">The sequence shown here is derived from an EMBL/GenBank/DDBJ whole genome shotgun (WGS) entry which is preliminary data.</text>
</comment>
<name>A0A537JB39_9BACT</name>
<keyword evidence="2" id="KW-0560">Oxidoreductase</keyword>
<dbReference type="SMART" id="SM00822">
    <property type="entry name" value="PKS_KR"/>
    <property type="match status" value="1"/>
</dbReference>
<dbReference type="Proteomes" id="UP000320048">
    <property type="component" value="Unassembled WGS sequence"/>
</dbReference>
<feature type="region of interest" description="Disordered" evidence="4">
    <location>
        <begin position="231"/>
        <end position="297"/>
    </location>
</feature>
<dbReference type="InterPro" id="IPR036291">
    <property type="entry name" value="NAD(P)-bd_dom_sf"/>
</dbReference>
<dbReference type="PRINTS" id="PR00081">
    <property type="entry name" value="GDHRDH"/>
</dbReference>
<dbReference type="PANTHER" id="PTHR44196:SF1">
    <property type="entry name" value="DEHYDROGENASE_REDUCTASE SDR FAMILY MEMBER 7B"/>
    <property type="match status" value="1"/>
</dbReference>
<sequence length="297" mass="31616">MAGELLGQVVIVTGAGRGIGRAVAGELAAAGARVVLVARTRADLARAAEEIGEDRATPVAGDVTDEATAAAAIARAQEWGGRLDAVVNNAGVGWRGATHEMPVDAWRRLMDVNLTGVFLFTRAALPVMVAQQRGHIVNIASGAGRAGMAGAAAYSASKFGVIGFTEAVGLEVRETGVKVSVVEPGSVQTTFSERAARWDWALQPDDVARVVRAVLATGPNVWIREAFVTPRGRARGRRPGRRRHRARPLARLPPPGTSRESGRRCSRRRSQERPWSQTTVPRNRPDRGRSRTSDGSA</sequence>
<reference evidence="6 7" key="1">
    <citation type="journal article" date="2019" name="Nat. Microbiol.">
        <title>Mediterranean grassland soil C-N compound turnover is dependent on rainfall and depth, and is mediated by genomically divergent microorganisms.</title>
        <authorList>
            <person name="Diamond S."/>
            <person name="Andeer P.F."/>
            <person name="Li Z."/>
            <person name="Crits-Christoph A."/>
            <person name="Burstein D."/>
            <person name="Anantharaman K."/>
            <person name="Lane K.R."/>
            <person name="Thomas B.C."/>
            <person name="Pan C."/>
            <person name="Northen T.R."/>
            <person name="Banfield J.F."/>
        </authorList>
    </citation>
    <scope>NUCLEOTIDE SEQUENCE [LARGE SCALE GENOMIC DNA]</scope>
    <source>
        <strain evidence="6">NP_7</strain>
    </source>
</reference>